<comment type="caution">
    <text evidence="2">The sequence shown here is derived from an EMBL/GenBank/DDBJ whole genome shotgun (WGS) entry which is preliminary data.</text>
</comment>
<proteinExistence type="predicted"/>
<evidence type="ECO:0000259" key="1">
    <source>
        <dbReference type="Pfam" id="PF01526"/>
    </source>
</evidence>
<reference evidence="2 3" key="1">
    <citation type="submission" date="2024-08" db="EMBL/GenBank/DDBJ databases">
        <title>Draft Genome Sequence of Legionella lytica strain DSB2004, Isolated From a Fire Sprinkler System.</title>
        <authorList>
            <person name="Everhart A.D."/>
            <person name="Kidane D.T."/>
            <person name="Farone A.L."/>
            <person name="Farone M.B."/>
        </authorList>
    </citation>
    <scope>NUCLEOTIDE SEQUENCE [LARGE SCALE GENOMIC DNA]</scope>
    <source>
        <strain evidence="2 3">DSB2004</strain>
    </source>
</reference>
<dbReference type="InterPro" id="IPR002513">
    <property type="entry name" value="Tn3_Tnp_DDE_dom"/>
</dbReference>
<accession>A0ABW8DBS0</accession>
<dbReference type="Proteomes" id="UP001615550">
    <property type="component" value="Unassembled WGS sequence"/>
</dbReference>
<dbReference type="Pfam" id="PF01526">
    <property type="entry name" value="DDE_Tnp_Tn3"/>
    <property type="match status" value="1"/>
</dbReference>
<sequence>MVHRLLHETSTINLGQAIQMCCVFLSKNDDIISYGQKIYLKLNEISERILLSIYGMGTNVGLKHMCAGNAHVSEYQLRHIKNYFLSTDNFKKRTKQSGKYFIQNQVKRNMGRDA</sequence>
<name>A0ABW8DBS0_9GAMM</name>
<gene>
    <name evidence="2" type="ORF">ACD661_16575</name>
</gene>
<evidence type="ECO:0000313" key="2">
    <source>
        <dbReference type="EMBL" id="MFJ1270171.1"/>
    </source>
</evidence>
<keyword evidence="3" id="KW-1185">Reference proteome</keyword>
<evidence type="ECO:0000313" key="3">
    <source>
        <dbReference type="Proteomes" id="UP001615550"/>
    </source>
</evidence>
<dbReference type="RefSeq" id="WP_400188959.1">
    <property type="nucleotide sequence ID" value="NZ_JBGORX010000014.1"/>
</dbReference>
<dbReference type="EMBL" id="JBGORX010000014">
    <property type="protein sequence ID" value="MFJ1270171.1"/>
    <property type="molecule type" value="Genomic_DNA"/>
</dbReference>
<protein>
    <submittedName>
        <fullName evidence="2">Tn3 family transposase</fullName>
    </submittedName>
</protein>
<feature type="domain" description="Tn3 transposase DDE" evidence="1">
    <location>
        <begin position="43"/>
        <end position="92"/>
    </location>
</feature>
<organism evidence="2 3">
    <name type="scientific">Legionella lytica</name>
    <dbReference type="NCBI Taxonomy" id="96232"/>
    <lineage>
        <taxon>Bacteria</taxon>
        <taxon>Pseudomonadati</taxon>
        <taxon>Pseudomonadota</taxon>
        <taxon>Gammaproteobacteria</taxon>
        <taxon>Legionellales</taxon>
        <taxon>Legionellaceae</taxon>
        <taxon>Legionella</taxon>
    </lineage>
</organism>